<name>A0A1H9GP83_9GAMM</name>
<accession>A0A1H9GP83</accession>
<evidence type="ECO:0000313" key="1">
    <source>
        <dbReference type="EMBL" id="SEQ51748.1"/>
    </source>
</evidence>
<sequence>MKVIIKPLILAGLLALAGGYFYAPYYTVSQMQAAVEANDPDRLARYVDFPALREDVRQSLNQMLARELAEFRRDNPFGNLGVAVAGALLKPLVDAVVSPTGVATIMEGHVPEPDGRTMGFTAQGETQVRMGYSGLHRFVVTLESDRDPLQQMDLILVRQGAFSWKLAALRFPWSE</sequence>
<gene>
    <name evidence="1" type="ORF">SAMN05421693_1438</name>
</gene>
<evidence type="ECO:0000313" key="2">
    <source>
        <dbReference type="Proteomes" id="UP000199496"/>
    </source>
</evidence>
<dbReference type="STRING" id="867345.SAMN05421693_1438"/>
<keyword evidence="2" id="KW-1185">Reference proteome</keyword>
<evidence type="ECO:0008006" key="3">
    <source>
        <dbReference type="Google" id="ProtNLM"/>
    </source>
</evidence>
<dbReference type="AlphaFoldDB" id="A0A1H9GP83"/>
<proteinExistence type="predicted"/>
<dbReference type="RefSeq" id="WP_090209541.1">
    <property type="nucleotide sequence ID" value="NZ_FOFO01000043.1"/>
</dbReference>
<dbReference type="InterPro" id="IPR021330">
    <property type="entry name" value="DUF2939"/>
</dbReference>
<dbReference type="EMBL" id="FOFO01000043">
    <property type="protein sequence ID" value="SEQ51748.1"/>
    <property type="molecule type" value="Genomic_DNA"/>
</dbReference>
<protein>
    <recommendedName>
        <fullName evidence="3">DUF2939 domain-containing protein</fullName>
    </recommendedName>
</protein>
<dbReference type="Pfam" id="PF11159">
    <property type="entry name" value="DUF2939"/>
    <property type="match status" value="1"/>
</dbReference>
<organism evidence="1 2">
    <name type="scientific">Ectothiorhodospira magna</name>
    <dbReference type="NCBI Taxonomy" id="867345"/>
    <lineage>
        <taxon>Bacteria</taxon>
        <taxon>Pseudomonadati</taxon>
        <taxon>Pseudomonadota</taxon>
        <taxon>Gammaproteobacteria</taxon>
        <taxon>Chromatiales</taxon>
        <taxon>Ectothiorhodospiraceae</taxon>
        <taxon>Ectothiorhodospira</taxon>
    </lineage>
</organism>
<reference evidence="1 2" key="1">
    <citation type="submission" date="2016-10" db="EMBL/GenBank/DDBJ databases">
        <authorList>
            <person name="de Groot N.N."/>
        </authorList>
    </citation>
    <scope>NUCLEOTIDE SEQUENCE [LARGE SCALE GENOMIC DNA]</scope>
    <source>
        <strain evidence="1 2">B7-7</strain>
    </source>
</reference>
<dbReference type="Proteomes" id="UP000199496">
    <property type="component" value="Unassembled WGS sequence"/>
</dbReference>
<dbReference type="OrthoDB" id="5739641at2"/>